<dbReference type="Gene3D" id="3.20.20.70">
    <property type="entry name" value="Aldolase class I"/>
    <property type="match status" value="1"/>
</dbReference>
<dbReference type="InterPro" id="IPR013785">
    <property type="entry name" value="Aldolase_TIM"/>
</dbReference>
<dbReference type="CDD" id="cd14791">
    <property type="entry name" value="GH36"/>
    <property type="match status" value="1"/>
</dbReference>
<dbReference type="EMBL" id="JBDZYD010000002">
    <property type="protein sequence ID" value="MEQ0558510.1"/>
    <property type="molecule type" value="Genomic_DNA"/>
</dbReference>
<evidence type="ECO:0000313" key="3">
    <source>
        <dbReference type="EMBL" id="MEQ0558510.1"/>
    </source>
</evidence>
<dbReference type="InterPro" id="IPR050985">
    <property type="entry name" value="Alpha-glycosidase_related"/>
</dbReference>
<dbReference type="InterPro" id="IPR017853">
    <property type="entry name" value="GH"/>
</dbReference>
<dbReference type="PRINTS" id="PR00743">
    <property type="entry name" value="GLHYDRLASE36"/>
</dbReference>
<dbReference type="Proteomes" id="UP001440984">
    <property type="component" value="Unassembled WGS sequence"/>
</dbReference>
<dbReference type="InterPro" id="IPR002252">
    <property type="entry name" value="Glyco_hydro_36"/>
</dbReference>
<dbReference type="EC" id="3.2.1.22" evidence="3"/>
<dbReference type="PANTHER" id="PTHR43053">
    <property type="entry name" value="GLYCOSIDASE FAMILY 31"/>
    <property type="match status" value="1"/>
</dbReference>
<accession>A0ABV0L867</accession>
<dbReference type="GO" id="GO:0004557">
    <property type="term" value="F:alpha-galactosidase activity"/>
    <property type="evidence" value="ECO:0007669"/>
    <property type="project" value="UniProtKB-EC"/>
</dbReference>
<keyword evidence="4" id="KW-1185">Reference proteome</keyword>
<reference evidence="3 4" key="1">
    <citation type="submission" date="2024-05" db="EMBL/GenBank/DDBJ databases">
        <authorList>
            <person name="Zhao H."/>
            <person name="Xu Y."/>
            <person name="Lin S."/>
            <person name="Spain J.C."/>
            <person name="Zhou N.-Y."/>
        </authorList>
    </citation>
    <scope>NUCLEOTIDE SEQUENCE [LARGE SCALE GENOMIC DNA]</scope>
    <source>
        <strain evidence="3 4">NEAU-NG30</strain>
    </source>
</reference>
<evidence type="ECO:0000256" key="1">
    <source>
        <dbReference type="ARBA" id="ARBA00022801"/>
    </source>
</evidence>
<gene>
    <name evidence="3" type="ORF">ABJI51_05480</name>
</gene>
<protein>
    <submittedName>
        <fullName evidence="3">Alpha-galactosidase</fullName>
        <ecNumber evidence="3">3.2.1.22</ecNumber>
    </submittedName>
</protein>
<dbReference type="Pfam" id="PF02065">
    <property type="entry name" value="Melibiase"/>
    <property type="match status" value="1"/>
</dbReference>
<proteinExistence type="predicted"/>
<comment type="caution">
    <text evidence="3">The sequence shown here is derived from an EMBL/GenBank/DDBJ whole genome shotgun (WGS) entry which is preliminary data.</text>
</comment>
<dbReference type="Gene3D" id="2.70.98.60">
    <property type="entry name" value="alpha-galactosidase from lactobacil brevis"/>
    <property type="match status" value="1"/>
</dbReference>
<evidence type="ECO:0000313" key="4">
    <source>
        <dbReference type="Proteomes" id="UP001440984"/>
    </source>
</evidence>
<organism evidence="3 4">
    <name type="scientific">Amycolatopsis melonis</name>
    <dbReference type="NCBI Taxonomy" id="3156488"/>
    <lineage>
        <taxon>Bacteria</taxon>
        <taxon>Bacillati</taxon>
        <taxon>Actinomycetota</taxon>
        <taxon>Actinomycetes</taxon>
        <taxon>Pseudonocardiales</taxon>
        <taxon>Pseudonocardiaceae</taxon>
        <taxon>Amycolatopsis</taxon>
    </lineage>
</organism>
<keyword evidence="1 3" id="KW-0378">Hydrolase</keyword>
<name>A0ABV0L867_9PSEU</name>
<dbReference type="PANTHER" id="PTHR43053:SF3">
    <property type="entry name" value="ALPHA-GALACTOSIDASE C-RELATED"/>
    <property type="match status" value="1"/>
</dbReference>
<sequence>MTETPWKAGALAVHLVLDPAAPVRLLGIVPGDGPAPDGPGVSLVEIDCPGEGRLGNSTSEQHRPYTVTAGLRYAGHTEESTSDSTTLWIEQRDPVRGLHVRTALEHVTGTDVIRVRSEAGNEGRTPLTLTYVSSLSLTGFGPMDALRLHQAPNAWTAELRWQQLTAEQAGLVDIRPFDDGQGTAKSRHAVTVTGSWSSGGFLPVGGIEDTGRNLAWVWQVEHNGAWHWELGDHHGSLYLQASGPTDREHHWRATLAPGESFATVPVAIAAVTGGLADGFRALTGYRRATRRPAADLVRLPVVFNDYMNCLDGNATEADLAPLIDAAAAAGAEYFVLDAGWYADEGTWWDTVGEWEPSTVRFPHGIEATLRRITDAGMTPGLWLEPEVVGVRSPVVDQLPPDAFFTDDGVRVQENGRFHLDFRCAAVRERMDRVVDRLVGDLGAGYLKLDYNISTTGTDARGDSVGAGLLGHNRAFLAWLDGVLARHPALVLENCASGGMRMDHALLSRTALQSTSDQKDHRRYASIAAAAPTVVTPEQSAVWAYPQPEHSPEEASFCLVNAMLGRVHLSGRIDRMEPDEAKRVRTAMDTYKRHRDLLARGLPHWPLGLPGRHDRWTALAVHDDHDCLLAVWHRGDTAGTVTLTLPWPDTDPALVRVLFPEDLPTSAGLDAAAGTLRLSLPAGPSARLVRLQRRTRGEIR</sequence>
<dbReference type="SUPFAM" id="SSF51445">
    <property type="entry name" value="(Trans)glycosidases"/>
    <property type="match status" value="1"/>
</dbReference>
<keyword evidence="2 3" id="KW-0326">Glycosidase</keyword>
<dbReference type="RefSeq" id="WP_348947910.1">
    <property type="nucleotide sequence ID" value="NZ_JBDZYD010000002.1"/>
</dbReference>
<dbReference type="InterPro" id="IPR038417">
    <property type="entry name" value="Alpga-gal_N_sf"/>
</dbReference>
<evidence type="ECO:0000256" key="2">
    <source>
        <dbReference type="ARBA" id="ARBA00023295"/>
    </source>
</evidence>